<reference evidence="2 3" key="1">
    <citation type="journal article" date="2019" name="Nat. Ecol. Evol.">
        <title>Megaphylogeny resolves global patterns of mushroom evolution.</title>
        <authorList>
            <person name="Varga T."/>
            <person name="Krizsan K."/>
            <person name="Foldi C."/>
            <person name="Dima B."/>
            <person name="Sanchez-Garcia M."/>
            <person name="Sanchez-Ramirez S."/>
            <person name="Szollosi G.J."/>
            <person name="Szarkandi J.G."/>
            <person name="Papp V."/>
            <person name="Albert L."/>
            <person name="Andreopoulos W."/>
            <person name="Angelini C."/>
            <person name="Antonin V."/>
            <person name="Barry K.W."/>
            <person name="Bougher N.L."/>
            <person name="Buchanan P."/>
            <person name="Buyck B."/>
            <person name="Bense V."/>
            <person name="Catcheside P."/>
            <person name="Chovatia M."/>
            <person name="Cooper J."/>
            <person name="Damon W."/>
            <person name="Desjardin D."/>
            <person name="Finy P."/>
            <person name="Geml J."/>
            <person name="Haridas S."/>
            <person name="Hughes K."/>
            <person name="Justo A."/>
            <person name="Karasinski D."/>
            <person name="Kautmanova I."/>
            <person name="Kiss B."/>
            <person name="Kocsube S."/>
            <person name="Kotiranta H."/>
            <person name="LaButti K.M."/>
            <person name="Lechner B.E."/>
            <person name="Liimatainen K."/>
            <person name="Lipzen A."/>
            <person name="Lukacs Z."/>
            <person name="Mihaltcheva S."/>
            <person name="Morgado L.N."/>
            <person name="Niskanen T."/>
            <person name="Noordeloos M.E."/>
            <person name="Ohm R.A."/>
            <person name="Ortiz-Santana B."/>
            <person name="Ovrebo C."/>
            <person name="Racz N."/>
            <person name="Riley R."/>
            <person name="Savchenko A."/>
            <person name="Shiryaev A."/>
            <person name="Soop K."/>
            <person name="Spirin V."/>
            <person name="Szebenyi C."/>
            <person name="Tomsovsky M."/>
            <person name="Tulloss R.E."/>
            <person name="Uehling J."/>
            <person name="Grigoriev I.V."/>
            <person name="Vagvolgyi C."/>
            <person name="Papp T."/>
            <person name="Martin F.M."/>
            <person name="Miettinen O."/>
            <person name="Hibbett D.S."/>
            <person name="Nagy L.G."/>
        </authorList>
    </citation>
    <scope>NUCLEOTIDE SEQUENCE [LARGE SCALE GENOMIC DNA]</scope>
    <source>
        <strain evidence="2 3">FP101781</strain>
    </source>
</reference>
<name>A0A4Y7SHD9_COPMI</name>
<sequence length="590" mass="63951">MAMSPTPMSLLMTQHSVHYPPYRILLNEFISLKGQNTDYLKSLLSRQPHTPTPPAASNPSLTAIPVLNSVASRHAAIRVSAEDAKHVNTPLKQSDFPNVRIWTKEDWTEKRAEEKALGNKLHCFTFFVDEDGDFVGQEALSELLEVAQAEWEVWVNLLVLPASWKKKQQDAVTHLKVTISPMFPWLFYCKGGDWKMNKWATLSFSDLKRRVWANYSRALLANGLAVPGSASDYKGSDEEGKEEDGNACPTKCQHIQKVKASGGSQHPALTLGTQTPSALGVSEPKAGSAGSQKPLTHPTGSCSCSGSKSGPSKPRCPSGKSPKPNTPKQGLASVSPPVNVVQPAANSDNLGVTAALNNPLSVNNLLSQHPFSEPDLDDVADSGPAKAIDFEFTHSRSASPVNLRSPNTSNSQQNPPPNISQPTAPAGTILQPPNPLAPLGSKPPALTFVPLPPGTIIPSSLPTNLKKKEKAIPLEVLSDKFYTARCKLLSWAFLSMLTLVIGQKPTSPRLHYPREEDTDLTQIQGGLGSREPARKPGELLHINVLPKLLAVLMHRYQVLKRYTSLAAKHRKEGVMKGHLPATTEPESQAP</sequence>
<dbReference type="Proteomes" id="UP000298030">
    <property type="component" value="Unassembled WGS sequence"/>
</dbReference>
<gene>
    <name evidence="2" type="ORF">FA13DRAFT_1717265</name>
</gene>
<feature type="region of interest" description="Disordered" evidence="1">
    <location>
        <begin position="229"/>
        <end position="248"/>
    </location>
</feature>
<dbReference type="EMBL" id="QPFP01000122">
    <property type="protein sequence ID" value="TEB21108.1"/>
    <property type="molecule type" value="Genomic_DNA"/>
</dbReference>
<protein>
    <submittedName>
        <fullName evidence="2">Uncharacterized protein</fullName>
    </submittedName>
</protein>
<evidence type="ECO:0000313" key="2">
    <source>
        <dbReference type="EMBL" id="TEB21108.1"/>
    </source>
</evidence>
<comment type="caution">
    <text evidence="2">The sequence shown here is derived from an EMBL/GenBank/DDBJ whole genome shotgun (WGS) entry which is preliminary data.</text>
</comment>
<accession>A0A4Y7SHD9</accession>
<dbReference type="STRING" id="71717.A0A4Y7SHD9"/>
<evidence type="ECO:0000313" key="3">
    <source>
        <dbReference type="Proteomes" id="UP000298030"/>
    </source>
</evidence>
<proteinExistence type="predicted"/>
<feature type="compositionally biased region" description="Polar residues" evidence="1">
    <location>
        <begin position="395"/>
        <end position="404"/>
    </location>
</feature>
<organism evidence="2 3">
    <name type="scientific">Coprinellus micaceus</name>
    <name type="common">Glistening ink-cap mushroom</name>
    <name type="synonym">Coprinus micaceus</name>
    <dbReference type="NCBI Taxonomy" id="71717"/>
    <lineage>
        <taxon>Eukaryota</taxon>
        <taxon>Fungi</taxon>
        <taxon>Dikarya</taxon>
        <taxon>Basidiomycota</taxon>
        <taxon>Agaricomycotina</taxon>
        <taxon>Agaricomycetes</taxon>
        <taxon>Agaricomycetidae</taxon>
        <taxon>Agaricales</taxon>
        <taxon>Agaricineae</taxon>
        <taxon>Psathyrellaceae</taxon>
        <taxon>Coprinellus</taxon>
    </lineage>
</organism>
<feature type="compositionally biased region" description="Low complexity" evidence="1">
    <location>
        <begin position="300"/>
        <end position="323"/>
    </location>
</feature>
<dbReference type="AlphaFoldDB" id="A0A4Y7SHD9"/>
<evidence type="ECO:0000256" key="1">
    <source>
        <dbReference type="SAM" id="MobiDB-lite"/>
    </source>
</evidence>
<feature type="region of interest" description="Disordered" evidence="1">
    <location>
        <begin position="394"/>
        <end position="441"/>
    </location>
</feature>
<keyword evidence="3" id="KW-1185">Reference proteome</keyword>
<feature type="region of interest" description="Disordered" evidence="1">
    <location>
        <begin position="259"/>
        <end position="342"/>
    </location>
</feature>